<dbReference type="AlphaFoldDB" id="A0A5A5RCB6"/>
<sequence length="78" mass="9347">MEFISETEGGKYSINPHYFYERILQVPVYIIFQPQIGELEVYCLVAGKYELQKADENYCYWRTEIGLFLGVWQGKKRR</sequence>
<name>A0A5A5RCB6_MICAE</name>
<comment type="caution">
    <text evidence="1">The sequence shown here is derived from an EMBL/GenBank/DDBJ whole genome shotgun (WGS) entry which is preliminary data.</text>
</comment>
<dbReference type="EMBL" id="BHVO01000121">
    <property type="protein sequence ID" value="GCA72678.1"/>
    <property type="molecule type" value="Genomic_DNA"/>
</dbReference>
<proteinExistence type="predicted"/>
<organism evidence="1 2">
    <name type="scientific">Microcystis aeruginosa NIES-2519</name>
    <dbReference type="NCBI Taxonomy" id="2303981"/>
    <lineage>
        <taxon>Bacteria</taxon>
        <taxon>Bacillati</taxon>
        <taxon>Cyanobacteriota</taxon>
        <taxon>Cyanophyceae</taxon>
        <taxon>Oscillatoriophycideae</taxon>
        <taxon>Chroococcales</taxon>
        <taxon>Microcystaceae</taxon>
        <taxon>Microcystis</taxon>
    </lineage>
</organism>
<dbReference type="Proteomes" id="UP000323569">
    <property type="component" value="Unassembled WGS sequence"/>
</dbReference>
<protein>
    <submittedName>
        <fullName evidence="1">Uncharacterized protein</fullName>
    </submittedName>
</protein>
<gene>
    <name evidence="1" type="ORF">MiYa_04231</name>
</gene>
<evidence type="ECO:0000313" key="2">
    <source>
        <dbReference type="Proteomes" id="UP000323569"/>
    </source>
</evidence>
<evidence type="ECO:0000313" key="1">
    <source>
        <dbReference type="EMBL" id="GCA72678.1"/>
    </source>
</evidence>
<accession>A0A5A5RCB6</accession>
<reference evidence="1 2" key="1">
    <citation type="submission" date="2018-09" db="EMBL/GenBank/DDBJ databases">
        <title>Evolutionary history of phycoerythrin pigmentation in the water bloom-forming cyanobacterium Microcystis aeruginosa.</title>
        <authorList>
            <person name="Tanabe Y."/>
            <person name="Tanabe Y."/>
            <person name="Yamaguchi H."/>
        </authorList>
    </citation>
    <scope>NUCLEOTIDE SEQUENCE [LARGE SCALE GENOMIC DNA]</scope>
    <source>
        <strain evidence="1 2">NIES-2519</strain>
    </source>
</reference>